<reference evidence="4 5" key="1">
    <citation type="submission" date="2022-08" db="EMBL/GenBank/DDBJ databases">
        <title>Reclassification of Massilia species as members of the genera Telluria, Duganella, Pseudoduganella, Mokoshia gen. nov. and Zemynaea gen. nov. using orthogonal and non-orthogonal genome-based approaches.</title>
        <authorList>
            <person name="Bowman J.P."/>
        </authorList>
    </citation>
    <scope>NUCLEOTIDE SEQUENCE [LARGE SCALE GENOMIC DNA]</scope>
    <source>
        <strain evidence="4 5">JCM 31661</strain>
    </source>
</reference>
<evidence type="ECO:0000256" key="3">
    <source>
        <dbReference type="SAM" id="SignalP"/>
    </source>
</evidence>
<evidence type="ECO:0000313" key="4">
    <source>
        <dbReference type="EMBL" id="MCS0596229.1"/>
    </source>
</evidence>
<comment type="similarity">
    <text evidence="1">Belongs to the peptidase S13 family.</text>
</comment>
<accession>A0ABT2AJ08</accession>
<dbReference type="Proteomes" id="UP001206572">
    <property type="component" value="Unassembled WGS sequence"/>
</dbReference>
<sequence>MLRNLALATVLFAAFGSASAQLPAPVASVLAQQGLNESELGILVMKGDAIVLAHQADRPMQPASTMKLVTTMVSLDRLGPAFRGRTELRTSGEVVKGVLRGNLVLKGGADADLSGEDIENMLRALHYQGIRRIEGDLVLDRGVWNPGRLDQGLPPFDESPEAYYNVIPDPLLVNKNMLQIDMRSTNKRLKLEMQPELDRVSIGSDMTLVDADCSKWEDGWKLPEAVRRKDGRIKVMLHGTFPKDCARSYSINVLDRDDYIERLFRQKWKDLGGKFSGKVVTGSAPPDARLLAEHSSRSLPELVRDTNKPSDNLLARILFLSLGSLQSDPAAGSFAAPASGETTLARADAAVREWMREHRIDDTGFVIENGSGLSRSERITPQQMAYLLQAGLRSNWAPEFQSSMPIAAIDGTLRRRLQGTAAAGRARLKTGTLRNVVALAGYVPDADGVQNVFVAMVNSEQAGNGRGRAVLDALVDWVARSGAAQAPAAPAAPAAQPMAPTP</sequence>
<proteinExistence type="inferred from homology"/>
<dbReference type="PANTHER" id="PTHR30023:SF0">
    <property type="entry name" value="PENICILLIN-SENSITIVE CARBOXYPEPTIDASE A"/>
    <property type="match status" value="1"/>
</dbReference>
<gene>
    <name evidence="4" type="primary">dacB</name>
    <name evidence="4" type="ORF">NX780_07685</name>
</gene>
<organism evidence="4 5">
    <name type="scientific">Massilia agri</name>
    <dbReference type="NCBI Taxonomy" id="1886785"/>
    <lineage>
        <taxon>Bacteria</taxon>
        <taxon>Pseudomonadati</taxon>
        <taxon>Pseudomonadota</taxon>
        <taxon>Betaproteobacteria</taxon>
        <taxon>Burkholderiales</taxon>
        <taxon>Oxalobacteraceae</taxon>
        <taxon>Telluria group</taxon>
        <taxon>Massilia</taxon>
    </lineage>
</organism>
<dbReference type="Gene3D" id="3.50.80.20">
    <property type="entry name" value="D-Ala-D-Ala carboxypeptidase C, peptidase S13"/>
    <property type="match status" value="1"/>
</dbReference>
<keyword evidence="4" id="KW-0121">Carboxypeptidase</keyword>
<dbReference type="InterPro" id="IPR012338">
    <property type="entry name" value="Beta-lactam/transpept-like"/>
</dbReference>
<comment type="caution">
    <text evidence="4">The sequence shown here is derived from an EMBL/GenBank/DDBJ whole genome shotgun (WGS) entry which is preliminary data.</text>
</comment>
<evidence type="ECO:0000256" key="1">
    <source>
        <dbReference type="ARBA" id="ARBA00006096"/>
    </source>
</evidence>
<dbReference type="GO" id="GO:0009002">
    <property type="term" value="F:serine-type D-Ala-D-Ala carboxypeptidase activity"/>
    <property type="evidence" value="ECO:0007669"/>
    <property type="project" value="UniProtKB-EC"/>
</dbReference>
<dbReference type="Gene3D" id="3.40.710.10">
    <property type="entry name" value="DD-peptidase/beta-lactamase superfamily"/>
    <property type="match status" value="1"/>
</dbReference>
<keyword evidence="4" id="KW-0645">Protease</keyword>
<protein>
    <submittedName>
        <fullName evidence="4">D-alanyl-D-alanine carboxypeptidase/D-alanyl-D-alanine-endopeptidase</fullName>
        <ecNumber evidence="4">3.4.16.4</ecNumber>
    </submittedName>
</protein>
<feature type="chain" id="PRO_5045208785" evidence="3">
    <location>
        <begin position="21"/>
        <end position="502"/>
    </location>
</feature>
<dbReference type="Pfam" id="PF02113">
    <property type="entry name" value="Peptidase_S13"/>
    <property type="match status" value="1"/>
</dbReference>
<evidence type="ECO:0000313" key="5">
    <source>
        <dbReference type="Proteomes" id="UP001206572"/>
    </source>
</evidence>
<dbReference type="InterPro" id="IPR000667">
    <property type="entry name" value="Peptidase_S13"/>
</dbReference>
<dbReference type="EMBL" id="JANUHA010000004">
    <property type="protein sequence ID" value="MCS0596229.1"/>
    <property type="molecule type" value="Genomic_DNA"/>
</dbReference>
<keyword evidence="4" id="KW-0456">Lyase</keyword>
<feature type="signal peptide" evidence="3">
    <location>
        <begin position="1"/>
        <end position="20"/>
    </location>
</feature>
<dbReference type="EC" id="3.4.16.4" evidence="4"/>
<keyword evidence="3" id="KW-0732">Signal</keyword>
<dbReference type="RefSeq" id="WP_258827276.1">
    <property type="nucleotide sequence ID" value="NZ_JANUHA010000004.1"/>
</dbReference>
<dbReference type="SUPFAM" id="SSF56601">
    <property type="entry name" value="beta-lactamase/transpeptidase-like"/>
    <property type="match status" value="1"/>
</dbReference>
<name>A0ABT2AJ08_9BURK</name>
<dbReference type="PANTHER" id="PTHR30023">
    <property type="entry name" value="D-ALANYL-D-ALANINE CARBOXYPEPTIDASE"/>
    <property type="match status" value="1"/>
</dbReference>
<dbReference type="GO" id="GO:0016829">
    <property type="term" value="F:lyase activity"/>
    <property type="evidence" value="ECO:0007669"/>
    <property type="project" value="UniProtKB-KW"/>
</dbReference>
<dbReference type="PRINTS" id="PR00922">
    <property type="entry name" value="DADACBPTASE3"/>
</dbReference>
<dbReference type="NCBIfam" id="TIGR00666">
    <property type="entry name" value="PBP4"/>
    <property type="match status" value="1"/>
</dbReference>
<keyword evidence="2 4" id="KW-0378">Hydrolase</keyword>
<evidence type="ECO:0000256" key="2">
    <source>
        <dbReference type="ARBA" id="ARBA00022801"/>
    </source>
</evidence>
<keyword evidence="5" id="KW-1185">Reference proteome</keyword>